<feature type="compositionally biased region" description="Basic and acidic residues" evidence="1">
    <location>
        <begin position="54"/>
        <end position="69"/>
    </location>
</feature>
<evidence type="ECO:0000256" key="1">
    <source>
        <dbReference type="SAM" id="MobiDB-lite"/>
    </source>
</evidence>
<keyword evidence="3" id="KW-1185">Reference proteome</keyword>
<dbReference type="Proteomes" id="UP001367513">
    <property type="component" value="Unassembled WGS sequence"/>
</dbReference>
<evidence type="ECO:0000313" key="3">
    <source>
        <dbReference type="Proteomes" id="UP001367513"/>
    </source>
</evidence>
<feature type="region of interest" description="Disordered" evidence="1">
    <location>
        <begin position="1"/>
        <end position="69"/>
    </location>
</feature>
<dbReference type="RefSeq" id="WP_224404200.1">
    <property type="nucleotide sequence ID" value="NZ_BAAAOD010000026.1"/>
</dbReference>
<name>A0ABU9AL29_PSEA5</name>
<comment type="caution">
    <text evidence="2">The sequence shown here is derived from an EMBL/GenBank/DDBJ whole genome shotgun (WGS) entry which is preliminary data.</text>
</comment>
<evidence type="ECO:0000313" key="2">
    <source>
        <dbReference type="EMBL" id="MEK6467167.1"/>
    </source>
</evidence>
<dbReference type="EMBL" id="JBBPIX010000021">
    <property type="protein sequence ID" value="MEK6467167.1"/>
    <property type="molecule type" value="Genomic_DNA"/>
</dbReference>
<protein>
    <submittedName>
        <fullName evidence="2">Uncharacterized protein</fullName>
    </submittedName>
</protein>
<gene>
    <name evidence="2" type="ORF">WG925_25820</name>
</gene>
<sequence>MNSINDHAAAGRPTSHAERVPGLYRRQQLTRAREAARRSHTRYRQAMTTAYGSDGDREPSPTEHGEIDDLARSTADATGELLDLLDAEPHM</sequence>
<proteinExistence type="predicted"/>
<reference evidence="2 3" key="1">
    <citation type="submission" date="2024-03" db="EMBL/GenBank/DDBJ databases">
        <title>Draft genome sequence of Pseudonocardia carboxydivorans JCM 14827.</title>
        <authorList>
            <person name="Duangmal K."/>
        </authorList>
    </citation>
    <scope>NUCLEOTIDE SEQUENCE [LARGE SCALE GENOMIC DNA]</scope>
    <source>
        <strain evidence="2 3">JCM 14827</strain>
    </source>
</reference>
<organism evidence="2 3">
    <name type="scientific">Pseudonocardia alni subsp. carboxydivorans</name>
    <dbReference type="NCBI Taxonomy" id="415010"/>
    <lineage>
        <taxon>Bacteria</taxon>
        <taxon>Bacillati</taxon>
        <taxon>Actinomycetota</taxon>
        <taxon>Actinomycetes</taxon>
        <taxon>Pseudonocardiales</taxon>
        <taxon>Pseudonocardiaceae</taxon>
        <taxon>Pseudonocardia</taxon>
    </lineage>
</organism>
<accession>A0ABU9AL29</accession>